<dbReference type="KEGG" id="peg:E5R92_05630"/>
<reference evidence="2 3" key="1">
    <citation type="journal article" date="2020" name="Nat. Microbiol.">
        <title>Lysogenic host-virus interactions in SAR11 marine bacteria.</title>
        <authorList>
            <person name="Morris R.M."/>
            <person name="Cain K.R."/>
            <person name="Hvorecny K.L."/>
            <person name="Kollman J.M."/>
        </authorList>
    </citation>
    <scope>NUCLEOTIDE SEQUENCE [LARGE SCALE GENOMIC DNA]</scope>
    <source>
        <strain evidence="2 3">NP1</strain>
    </source>
</reference>
<dbReference type="GO" id="GO:0006508">
    <property type="term" value="P:proteolysis"/>
    <property type="evidence" value="ECO:0007669"/>
    <property type="project" value="UniProtKB-KW"/>
</dbReference>
<evidence type="ECO:0000256" key="1">
    <source>
        <dbReference type="SAM" id="Phobius"/>
    </source>
</evidence>
<keyword evidence="2" id="KW-0378">Hydrolase</keyword>
<keyword evidence="3" id="KW-1185">Reference proteome</keyword>
<dbReference type="AlphaFoldDB" id="A0A6H1Q396"/>
<protein>
    <submittedName>
        <fullName evidence="2">Serine protease</fullName>
    </submittedName>
</protein>
<dbReference type="GO" id="GO:0008233">
    <property type="term" value="F:peptidase activity"/>
    <property type="evidence" value="ECO:0007669"/>
    <property type="project" value="UniProtKB-KW"/>
</dbReference>
<gene>
    <name evidence="2" type="ORF">E5R92_05630</name>
</gene>
<keyword evidence="2" id="KW-0645">Protease</keyword>
<evidence type="ECO:0000313" key="2">
    <source>
        <dbReference type="EMBL" id="QIZ21261.1"/>
    </source>
</evidence>
<organism evidence="2 3">
    <name type="scientific">Candidatus Pelagibacter giovannonii</name>
    <dbReference type="NCBI Taxonomy" id="2563896"/>
    <lineage>
        <taxon>Bacteria</taxon>
        <taxon>Pseudomonadati</taxon>
        <taxon>Pseudomonadota</taxon>
        <taxon>Alphaproteobacteria</taxon>
        <taxon>Candidatus Pelagibacterales</taxon>
        <taxon>Candidatus Pelagibacteraceae</taxon>
        <taxon>Candidatus Pelagibacter</taxon>
    </lineage>
</organism>
<sequence length="41" mass="4803">MMIPDKKTKRKNILTALAIIGFMVFLFFFTLYNTGVFDRSI</sequence>
<accession>A0A6H1Q396</accession>
<dbReference type="Proteomes" id="UP000501094">
    <property type="component" value="Chromosome"/>
</dbReference>
<keyword evidence="1" id="KW-0812">Transmembrane</keyword>
<keyword evidence="1" id="KW-0472">Membrane</keyword>
<feature type="transmembrane region" description="Helical" evidence="1">
    <location>
        <begin position="12"/>
        <end position="32"/>
    </location>
</feature>
<evidence type="ECO:0000313" key="3">
    <source>
        <dbReference type="Proteomes" id="UP000501094"/>
    </source>
</evidence>
<proteinExistence type="predicted"/>
<dbReference type="EMBL" id="CP038852">
    <property type="protein sequence ID" value="QIZ21261.1"/>
    <property type="molecule type" value="Genomic_DNA"/>
</dbReference>
<keyword evidence="1" id="KW-1133">Transmembrane helix</keyword>
<name>A0A6H1Q396_9PROT</name>